<dbReference type="InterPro" id="IPR036206">
    <property type="entry name" value="ThiamineP_synth_sf"/>
</dbReference>
<name>A0A1W1WU46_9BACT</name>
<dbReference type="EMBL" id="FWWZ01000001">
    <property type="protein sequence ID" value="SMC09766.1"/>
    <property type="molecule type" value="Genomic_DNA"/>
</dbReference>
<dbReference type="PANTHER" id="PTHR20857">
    <property type="entry name" value="THIAMINE-PHOSPHATE PYROPHOSPHORYLASE"/>
    <property type="match status" value="1"/>
</dbReference>
<proteinExistence type="predicted"/>
<dbReference type="STRING" id="1069081.SAMN05660197_1588"/>
<dbReference type="SUPFAM" id="SSF51391">
    <property type="entry name" value="Thiamin phosphate synthase"/>
    <property type="match status" value="1"/>
</dbReference>
<dbReference type="CDD" id="cd00564">
    <property type="entry name" value="TMP_TenI"/>
    <property type="match status" value="1"/>
</dbReference>
<dbReference type="Pfam" id="PF02581">
    <property type="entry name" value="TMP-TENI"/>
    <property type="match status" value="1"/>
</dbReference>
<dbReference type="Gene3D" id="3.20.20.70">
    <property type="entry name" value="Aldolase class I"/>
    <property type="match status" value="1"/>
</dbReference>
<organism evidence="4 5">
    <name type="scientific">Nitratiruptor tergarcus DSM 16512</name>
    <dbReference type="NCBI Taxonomy" id="1069081"/>
    <lineage>
        <taxon>Bacteria</taxon>
        <taxon>Pseudomonadati</taxon>
        <taxon>Campylobacterota</taxon>
        <taxon>Epsilonproteobacteria</taxon>
        <taxon>Nautiliales</taxon>
        <taxon>Nitratiruptoraceae</taxon>
        <taxon>Nitratiruptor</taxon>
    </lineage>
</organism>
<evidence type="ECO:0000259" key="3">
    <source>
        <dbReference type="Pfam" id="PF02581"/>
    </source>
</evidence>
<evidence type="ECO:0000256" key="1">
    <source>
        <dbReference type="ARBA" id="ARBA00004948"/>
    </source>
</evidence>
<keyword evidence="2" id="KW-0784">Thiamine biosynthesis</keyword>
<dbReference type="AlphaFoldDB" id="A0A1W1WU46"/>
<dbReference type="Proteomes" id="UP000192602">
    <property type="component" value="Unassembled WGS sequence"/>
</dbReference>
<dbReference type="GO" id="GO:0009228">
    <property type="term" value="P:thiamine biosynthetic process"/>
    <property type="evidence" value="ECO:0007669"/>
    <property type="project" value="UniProtKB-KW"/>
</dbReference>
<sequence length="183" mass="20806">MSYLISEPKYFGNKSWRIKKTLLHIKHKHSPHFACFRDKMSANLYRGAKAFLYAARLAKIEKVFLNGDYRLAKRLGFNGVHLPSKKLQMIKRAKRAGLIVIASTHNIQEIFQAQRYGADFVTFSPIFYSPGKGEPKGLGNLRKIVKSAQVPVIALGGIISQRQIHKVRMKGARGFASIRYFVQ</sequence>
<accession>A0A1W1WU46</accession>
<evidence type="ECO:0000256" key="2">
    <source>
        <dbReference type="ARBA" id="ARBA00022977"/>
    </source>
</evidence>
<reference evidence="5" key="1">
    <citation type="submission" date="2017-04" db="EMBL/GenBank/DDBJ databases">
        <authorList>
            <person name="Varghese N."/>
            <person name="Submissions S."/>
        </authorList>
    </citation>
    <scope>NUCLEOTIDE SEQUENCE [LARGE SCALE GENOMIC DNA]</scope>
    <source>
        <strain evidence="5">DSM 16512</strain>
    </source>
</reference>
<comment type="pathway">
    <text evidence="1">Cofactor biosynthesis; thiamine diphosphate biosynthesis.</text>
</comment>
<dbReference type="GO" id="GO:0005737">
    <property type="term" value="C:cytoplasm"/>
    <property type="evidence" value="ECO:0007669"/>
    <property type="project" value="TreeGrafter"/>
</dbReference>
<feature type="domain" description="Thiamine phosphate synthase/TenI" evidence="3">
    <location>
        <begin position="35"/>
        <end position="179"/>
    </location>
</feature>
<evidence type="ECO:0000313" key="5">
    <source>
        <dbReference type="Proteomes" id="UP000192602"/>
    </source>
</evidence>
<dbReference type="InterPro" id="IPR013785">
    <property type="entry name" value="Aldolase_TIM"/>
</dbReference>
<evidence type="ECO:0000313" key="4">
    <source>
        <dbReference type="EMBL" id="SMC09766.1"/>
    </source>
</evidence>
<dbReference type="InterPro" id="IPR022998">
    <property type="entry name" value="ThiamineP_synth_TenI"/>
</dbReference>
<gene>
    <name evidence="4" type="ORF">SAMN05660197_1588</name>
</gene>
<keyword evidence="5" id="KW-1185">Reference proteome</keyword>
<dbReference type="PANTHER" id="PTHR20857:SF15">
    <property type="entry name" value="THIAMINE-PHOSPHATE SYNTHASE"/>
    <property type="match status" value="1"/>
</dbReference>
<dbReference type="GO" id="GO:0004789">
    <property type="term" value="F:thiamine-phosphate diphosphorylase activity"/>
    <property type="evidence" value="ECO:0007669"/>
    <property type="project" value="TreeGrafter"/>
</dbReference>
<protein>
    <submittedName>
        <fullName evidence="4">Thiamine-phosphate pyrophosphorylase</fullName>
    </submittedName>
</protein>